<organism evidence="2">
    <name type="scientific">Prevotella amnii</name>
    <dbReference type="NCBI Taxonomy" id="419005"/>
    <lineage>
        <taxon>Bacteria</taxon>
        <taxon>Pseudomonadati</taxon>
        <taxon>Bacteroidota</taxon>
        <taxon>Bacteroidia</taxon>
        <taxon>Bacteroidales</taxon>
        <taxon>Prevotellaceae</taxon>
        <taxon>Prevotella</taxon>
    </lineage>
</organism>
<proteinExistence type="predicted"/>
<dbReference type="Proteomes" id="UP000070531">
    <property type="component" value="Unassembled WGS sequence"/>
</dbReference>
<dbReference type="AlphaFoldDB" id="A0A134B588"/>
<feature type="region of interest" description="Disordered" evidence="1">
    <location>
        <begin position="121"/>
        <end position="155"/>
    </location>
</feature>
<feature type="compositionally biased region" description="Polar residues" evidence="1">
    <location>
        <begin position="121"/>
        <end position="133"/>
    </location>
</feature>
<accession>A0A134B588</accession>
<gene>
    <name evidence="2" type="ORF">HMPREF1860_01852</name>
</gene>
<dbReference type="PATRIC" id="fig|419005.5.peg.1849"/>
<dbReference type="InterPro" id="IPR011855">
    <property type="entry name" value="Phgtail_TP901_1"/>
</dbReference>
<dbReference type="Pfam" id="PF06199">
    <property type="entry name" value="Phage_tail_2"/>
    <property type="match status" value="1"/>
</dbReference>
<protein>
    <recommendedName>
        <fullName evidence="4">Phage major tail protein, TP901-1 family</fullName>
    </recommendedName>
</protein>
<feature type="compositionally biased region" description="Basic and acidic residues" evidence="1">
    <location>
        <begin position="144"/>
        <end position="155"/>
    </location>
</feature>
<evidence type="ECO:0000313" key="2">
    <source>
        <dbReference type="EMBL" id="KXB75109.1"/>
    </source>
</evidence>
<reference evidence="2 3" key="1">
    <citation type="submission" date="2016-01" db="EMBL/GenBank/DDBJ databases">
        <authorList>
            <person name="Oliw E.H."/>
        </authorList>
    </citation>
    <scope>NUCLEOTIDE SEQUENCE [LARGE SCALE GENOMIC DNA]</scope>
    <source>
        <strain evidence="2 3">DNF00307</strain>
    </source>
</reference>
<evidence type="ECO:0000313" key="3">
    <source>
        <dbReference type="Proteomes" id="UP000070531"/>
    </source>
</evidence>
<evidence type="ECO:0008006" key="4">
    <source>
        <dbReference type="Google" id="ProtNLM"/>
    </source>
</evidence>
<evidence type="ECO:0000256" key="1">
    <source>
        <dbReference type="SAM" id="MobiDB-lite"/>
    </source>
</evidence>
<dbReference type="RefSeq" id="WP_060933263.1">
    <property type="nucleotide sequence ID" value="NZ_KQ960560.1"/>
</dbReference>
<dbReference type="STRING" id="419005.HMPREF1860_01852"/>
<name>A0A134B588_9BACT</name>
<sequence>MANTGYINGSDLLLKVGGKAVGHCTTHTLTFSSDTKDHAVKPVASAGKSSGLWKGKSVTGLSISIKAEGLEFYEETENGFKAMAPLWGKGDSVEVEAFERGTDNVSYLQGKFIITSLEETSPAQDDTTYSISLDNDGEPTKYPGKAEGDVVGKHS</sequence>
<dbReference type="EMBL" id="LSDL01000125">
    <property type="protein sequence ID" value="KXB75109.1"/>
    <property type="molecule type" value="Genomic_DNA"/>
</dbReference>
<comment type="caution">
    <text evidence="2">The sequence shown here is derived from an EMBL/GenBank/DDBJ whole genome shotgun (WGS) entry which is preliminary data.</text>
</comment>